<reference evidence="1 2" key="1">
    <citation type="journal article" date="2019" name="Int. J. Syst. Evol. Microbiol.">
        <title>The Global Catalogue of Microorganisms (GCM) 10K type strain sequencing project: providing services to taxonomists for standard genome sequencing and annotation.</title>
        <authorList>
            <consortium name="The Broad Institute Genomics Platform"/>
            <consortium name="The Broad Institute Genome Sequencing Center for Infectious Disease"/>
            <person name="Wu L."/>
            <person name="Ma J."/>
        </authorList>
    </citation>
    <scope>NUCLEOTIDE SEQUENCE [LARGE SCALE GENOMIC DNA]</scope>
    <source>
        <strain evidence="1 2">JCM 13929</strain>
    </source>
</reference>
<protein>
    <submittedName>
        <fullName evidence="1">Uncharacterized protein</fullName>
    </submittedName>
</protein>
<dbReference type="Proteomes" id="UP001500064">
    <property type="component" value="Unassembled WGS sequence"/>
</dbReference>
<accession>A0ABN2F2T0</accession>
<sequence length="64" mass="7129">MQQAARVSERTAFFTAEADDKGVRHGRLVEFDNTASIFSNPADKRTEGYITGRFGASCSRTGWR</sequence>
<evidence type="ECO:0000313" key="1">
    <source>
        <dbReference type="EMBL" id="GAA1628077.1"/>
    </source>
</evidence>
<organism evidence="1 2">
    <name type="scientific">Nonomuraea maheshkhaliensis</name>
    <dbReference type="NCBI Taxonomy" id="419590"/>
    <lineage>
        <taxon>Bacteria</taxon>
        <taxon>Bacillati</taxon>
        <taxon>Actinomycetota</taxon>
        <taxon>Actinomycetes</taxon>
        <taxon>Streptosporangiales</taxon>
        <taxon>Streptosporangiaceae</taxon>
        <taxon>Nonomuraea</taxon>
    </lineage>
</organism>
<comment type="caution">
    <text evidence="1">The sequence shown here is derived from an EMBL/GenBank/DDBJ whole genome shotgun (WGS) entry which is preliminary data.</text>
</comment>
<keyword evidence="2" id="KW-1185">Reference proteome</keyword>
<gene>
    <name evidence="1" type="ORF">GCM10009733_026010</name>
</gene>
<evidence type="ECO:0000313" key="2">
    <source>
        <dbReference type="Proteomes" id="UP001500064"/>
    </source>
</evidence>
<name>A0ABN2F2T0_9ACTN</name>
<dbReference type="EMBL" id="BAAAMU010000015">
    <property type="protein sequence ID" value="GAA1628077.1"/>
    <property type="molecule type" value="Genomic_DNA"/>
</dbReference>
<proteinExistence type="predicted"/>